<name>A0A423V8W0_CYTCH</name>
<comment type="caution">
    <text evidence="3">The sequence shown here is derived from an EMBL/GenBank/DDBJ whole genome shotgun (WGS) entry which is preliminary data.</text>
</comment>
<evidence type="ECO:0000256" key="1">
    <source>
        <dbReference type="SAM" id="MobiDB-lite"/>
    </source>
</evidence>
<feature type="compositionally biased region" description="Basic and acidic residues" evidence="1">
    <location>
        <begin position="72"/>
        <end position="81"/>
    </location>
</feature>
<evidence type="ECO:0000313" key="4">
    <source>
        <dbReference type="Proteomes" id="UP000284375"/>
    </source>
</evidence>
<keyword evidence="2" id="KW-0812">Transmembrane</keyword>
<dbReference type="AlphaFoldDB" id="A0A423V8W0"/>
<dbReference type="EMBL" id="LJZO01000087">
    <property type="protein sequence ID" value="ROV87275.1"/>
    <property type="molecule type" value="Genomic_DNA"/>
</dbReference>
<feature type="transmembrane region" description="Helical" evidence="2">
    <location>
        <begin position="395"/>
        <end position="416"/>
    </location>
</feature>
<dbReference type="Proteomes" id="UP000284375">
    <property type="component" value="Unassembled WGS sequence"/>
</dbReference>
<accession>A0A423V8W0</accession>
<sequence>MDADDDAPEVAGQQADVEEGGRGHAQDEGREGVEDEEAQGVADDVADDGPVPGGLLEGVAVEDAGGCAADAHAQEAHKAQDLEDGPAGDIPLLKDVAQAVARRAGQAEQVALEHVVGGVGAGAGHGVAAQQHAHAAAGDQDAEDLEGLVADLEQQEGDDDDAEDGPEVEQLGAEEVGPPVGQDGEVVALDVQEGQDEVLPAVPEADARDLAPAVAVEHVRHVDEGEQDVVEEGLEGGDVGAVLDQERGEGAGGRVAEAEQLAQEDDDPEVPGGEVRVPVDLLGLEGLKALGDGIVLVLNNSSSGGGGACLATCAVDAGLYGVDQVRVLDVVVPRNLLKRHALEPRRDAPERIALLDRHLDAVAAGLLMGVTAKGTGCTSSHGAHEAPVAVAARRLLVVVAVVVLLALAGPVSLALVAVKVGPVAVPPLWRLIFTPLRRGVVVLLMRTLMRAE</sequence>
<gene>
    <name evidence="3" type="ORF">VSDG_09902</name>
</gene>
<keyword evidence="2" id="KW-0472">Membrane</keyword>
<feature type="compositionally biased region" description="Low complexity" evidence="1">
    <location>
        <begin position="62"/>
        <end position="71"/>
    </location>
</feature>
<evidence type="ECO:0000256" key="2">
    <source>
        <dbReference type="SAM" id="Phobius"/>
    </source>
</evidence>
<proteinExistence type="predicted"/>
<protein>
    <submittedName>
        <fullName evidence="3">Uncharacterized protein</fullName>
    </submittedName>
</protein>
<dbReference type="OrthoDB" id="10675385at2759"/>
<reference evidence="3 4" key="1">
    <citation type="submission" date="2015-09" db="EMBL/GenBank/DDBJ databases">
        <title>Host preference determinants of Valsa canker pathogens revealed by comparative genomics.</title>
        <authorList>
            <person name="Yin Z."/>
            <person name="Huang L."/>
        </authorList>
    </citation>
    <scope>NUCLEOTIDE SEQUENCE [LARGE SCALE GENOMIC DNA]</scope>
    <source>
        <strain evidence="3 4">YSFL</strain>
    </source>
</reference>
<feature type="region of interest" description="Disordered" evidence="1">
    <location>
        <begin position="1"/>
        <end position="90"/>
    </location>
</feature>
<organism evidence="3 4">
    <name type="scientific">Cytospora chrysosperma</name>
    <name type="common">Cytospora canker fungus</name>
    <name type="synonym">Sphaeria chrysosperma</name>
    <dbReference type="NCBI Taxonomy" id="252740"/>
    <lineage>
        <taxon>Eukaryota</taxon>
        <taxon>Fungi</taxon>
        <taxon>Dikarya</taxon>
        <taxon>Ascomycota</taxon>
        <taxon>Pezizomycotina</taxon>
        <taxon>Sordariomycetes</taxon>
        <taxon>Sordariomycetidae</taxon>
        <taxon>Diaporthales</taxon>
        <taxon>Cytosporaceae</taxon>
        <taxon>Cytospora</taxon>
    </lineage>
</organism>
<evidence type="ECO:0000313" key="3">
    <source>
        <dbReference type="EMBL" id="ROV87275.1"/>
    </source>
</evidence>
<keyword evidence="4" id="KW-1185">Reference proteome</keyword>
<feature type="compositionally biased region" description="Low complexity" evidence="1">
    <location>
        <begin position="39"/>
        <end position="50"/>
    </location>
</feature>
<keyword evidence="2" id="KW-1133">Transmembrane helix</keyword>
<feature type="compositionally biased region" description="Basic and acidic residues" evidence="1">
    <location>
        <begin position="19"/>
        <end position="32"/>
    </location>
</feature>